<sequence>MDLLNYQDKFFLFTTPAKPKNMAIDFYDYGELKSGFAGWRVSGTVRNKRYQKYFSIRNTHPFIRDSEWNEYQRLRAQHYYARLRMRSFAAQYFDQLRSDHPRTLAGRGLGFRGVTLGILRNPGSERYHCQFIVNLREQTQRFVISAEQSFDAAWDLAIDQWTSAFEIRKKDADRIRKEKKPGPDAFKYLRRIMNDEGHDIPVDALHFVFAHQRAELKRRKVSETLQGRNGSSSDDFWGEQELGEFAAHLAQEIERHKGRSQA</sequence>
<organism evidence="1 2">
    <name type="scientific">Marinobacter adhaerens (strain DSM 23420 / HP15)</name>
    <dbReference type="NCBI Taxonomy" id="225937"/>
    <lineage>
        <taxon>Bacteria</taxon>
        <taxon>Pseudomonadati</taxon>
        <taxon>Pseudomonadota</taxon>
        <taxon>Gammaproteobacteria</taxon>
        <taxon>Pseudomonadales</taxon>
        <taxon>Marinobacteraceae</taxon>
        <taxon>Marinobacter</taxon>
    </lineage>
</organism>
<evidence type="ECO:0000313" key="1">
    <source>
        <dbReference type="EMBL" id="ADQ00132.1"/>
    </source>
</evidence>
<dbReference type="RefSeq" id="WP_014579421.1">
    <property type="nucleotide sequence ID" value="NC_017507.1"/>
</dbReference>
<evidence type="ECO:0000313" key="2">
    <source>
        <dbReference type="Proteomes" id="UP000007077"/>
    </source>
</evidence>
<geneLocation type="plasmid" evidence="1 2">
    <name>pHP-187</name>
</geneLocation>
<keyword evidence="1" id="KW-0614">Plasmid</keyword>
<protein>
    <submittedName>
        <fullName evidence="1">Uncharacterized protein</fullName>
    </submittedName>
</protein>
<proteinExistence type="predicted"/>
<dbReference type="Proteomes" id="UP000007077">
    <property type="component" value="Plasmid pHP-187"/>
</dbReference>
<reference evidence="2" key="2">
    <citation type="submission" date="2010-02" db="EMBL/GenBank/DDBJ databases">
        <title>Complete genome sequence of Marinobacter adhaerens type strain (HP15).</title>
        <authorList>
            <person name="Gaerdes A.A.M."/>
            <person name="Kaeppel E."/>
            <person name="Shezad A."/>
            <person name="Seebah S."/>
            <person name="Teeling H."/>
            <person name="Yarza P."/>
            <person name="Gloeckner F.O."/>
            <person name="Ullrich M.S."/>
        </authorList>
    </citation>
    <scope>NUCLEOTIDE SEQUENCE [LARGE SCALE GENOMIC DNA]</scope>
    <source>
        <strain evidence="2">DSM 23420 / HP15</strain>
        <plasmid evidence="2">Plasmid pHP-187</plasmid>
    </source>
</reference>
<name>E4PS97_MARAH</name>
<reference evidence="1 2" key="1">
    <citation type="journal article" date="2010" name="Stand. Genomic Sci.">
        <title>Complete genome sequence of Marinobacter adhaerens type strain (HP15), a diatom-interacting marine microorganism.</title>
        <authorList>
            <person name="Gardes A."/>
            <person name="Kaeppel E."/>
            <person name="Shehzad A."/>
            <person name="Seebah S."/>
            <person name="Teeling H."/>
            <person name="Yarza P."/>
            <person name="Glockner F.O."/>
            <person name="Grossart H.P."/>
            <person name="Ullrich M.S."/>
        </authorList>
    </citation>
    <scope>NUCLEOTIDE SEQUENCE [LARGE SCALE GENOMIC DNA]</scope>
    <source>
        <strain evidence="2">DSM 23420 / HP15</strain>
        <plasmid evidence="2">Plasmid pHP-187</plasmid>
    </source>
</reference>
<dbReference type="EMBL" id="CP001980">
    <property type="protein sequence ID" value="ADQ00132.1"/>
    <property type="molecule type" value="Genomic_DNA"/>
</dbReference>
<accession>E4PS97</accession>
<dbReference type="KEGG" id="mad:HP15_p187g135"/>
<gene>
    <name evidence="1" type="ordered locus">HP15_p187g135</name>
</gene>
<dbReference type="HOGENOM" id="CLU_104934_0_0_6"/>
<dbReference type="AlphaFoldDB" id="E4PS97"/>